<protein>
    <recommendedName>
        <fullName evidence="1">KIB1-4 beta-propeller domain-containing protein</fullName>
    </recommendedName>
</protein>
<gene>
    <name evidence="2" type="ORF">MUK42_16524</name>
</gene>
<name>A0A9E7I3P0_9LILI</name>
<proteinExistence type="predicted"/>
<accession>A0A9E7I3P0</accession>
<dbReference type="InterPro" id="IPR005174">
    <property type="entry name" value="KIB1-4_b-propeller"/>
</dbReference>
<dbReference type="PANTHER" id="PTHR44259">
    <property type="entry name" value="OS07G0183000 PROTEIN-RELATED"/>
    <property type="match status" value="1"/>
</dbReference>
<evidence type="ECO:0000313" key="3">
    <source>
        <dbReference type="Proteomes" id="UP001055439"/>
    </source>
</evidence>
<dbReference type="EMBL" id="CP097510">
    <property type="protein sequence ID" value="URE40887.1"/>
    <property type="molecule type" value="Genomic_DNA"/>
</dbReference>
<evidence type="ECO:0000313" key="2">
    <source>
        <dbReference type="EMBL" id="URE40887.1"/>
    </source>
</evidence>
<dbReference type="AlphaFoldDB" id="A0A9E7I3P0"/>
<dbReference type="Pfam" id="PF03478">
    <property type="entry name" value="Beta-prop_KIB1-4"/>
    <property type="match status" value="1"/>
</dbReference>
<keyword evidence="3" id="KW-1185">Reference proteome</keyword>
<organism evidence="2 3">
    <name type="scientific">Musa troglodytarum</name>
    <name type="common">fe'i banana</name>
    <dbReference type="NCBI Taxonomy" id="320322"/>
    <lineage>
        <taxon>Eukaryota</taxon>
        <taxon>Viridiplantae</taxon>
        <taxon>Streptophyta</taxon>
        <taxon>Embryophyta</taxon>
        <taxon>Tracheophyta</taxon>
        <taxon>Spermatophyta</taxon>
        <taxon>Magnoliopsida</taxon>
        <taxon>Liliopsida</taxon>
        <taxon>Zingiberales</taxon>
        <taxon>Musaceae</taxon>
        <taxon>Musa</taxon>
    </lineage>
</organism>
<dbReference type="InterPro" id="IPR050942">
    <property type="entry name" value="F-box_BR-signaling"/>
</dbReference>
<evidence type="ECO:0000259" key="1">
    <source>
        <dbReference type="Pfam" id="PF03478"/>
    </source>
</evidence>
<reference evidence="2" key="1">
    <citation type="submission" date="2022-05" db="EMBL/GenBank/DDBJ databases">
        <title>The Musa troglodytarum L. genome provides insights into the mechanism of non-climacteric behaviour and enrichment of carotenoids.</title>
        <authorList>
            <person name="Wang J."/>
        </authorList>
    </citation>
    <scope>NUCLEOTIDE SEQUENCE</scope>
    <source>
        <tissue evidence="2">Leaf</tissue>
    </source>
</reference>
<sequence length="406" mass="44573">MDGWRGEVKMAGAITRRAMWAGLSAHLVNITSKFLRSAADFLRFRAVCRSWRSALPLSRCHLPPQLPILLVGSAFENWMTFRLTADSAGHCCRTGISAFISCLGSSYGWLILFHKDSKEVSLFNPYTAEAIPLPSLTPLLDKIEQENGNEPGGGATPEHALLSSDPTLHRDFLAIVFLEAVHLRCVTCRPGERSWTANPNSIFLDLRLTIPGEDPSLPLMEVVPYGEGRLCAIYGDNMYWAVLGVDPGPPGRVKVTAWGRLPSCVPHTIPSALVPSAGELLLVTGCRKRTTNATSDLILRVFRFDPGDMGREAVASEVADIGDRMLFLGRSHSVSVAARDFTGFQGNAIYFVDYGLILGKTLTALCVFRLRSGETAHVFESDELRYTAWWASPNLRSYNGSLRGDN</sequence>
<dbReference type="OrthoDB" id="734320at2759"/>
<dbReference type="Proteomes" id="UP001055439">
    <property type="component" value="Chromosome 8"/>
</dbReference>
<dbReference type="PANTHER" id="PTHR44259:SF114">
    <property type="entry name" value="OS06G0707300 PROTEIN"/>
    <property type="match status" value="1"/>
</dbReference>
<feature type="domain" description="KIB1-4 beta-propeller" evidence="1">
    <location>
        <begin position="101"/>
        <end position="368"/>
    </location>
</feature>